<gene>
    <name evidence="2" type="ORF">SAMN05216363_0440</name>
</gene>
<feature type="transmembrane region" description="Helical" evidence="1">
    <location>
        <begin position="120"/>
        <end position="145"/>
    </location>
</feature>
<sequence length="237" mass="26351">MDARSQFEAKQAFVLTESHIKKIWKVFTAAGLNVKASAKCSDEIIRNFESCESLLLYENTKRAALVNLDIQAVDPNSRSISEVSFGEKFSAPIRVSISGEEQYVINTRAKIADIIDSSKAWYSWIAVFDLFYFWMPLIVLGSTLFNLTTKTSGSVGNGLPLKTALLALLVISSLIGAFAFIIWLTSFMRKKFFPISTFSLGQGSERNKHSEQMRWVVIVGFVISIVSSTLTTLIIAP</sequence>
<proteinExistence type="predicted"/>
<evidence type="ECO:0000256" key="1">
    <source>
        <dbReference type="SAM" id="Phobius"/>
    </source>
</evidence>
<organism evidence="2 3">
    <name type="scientific">Pseudomonas sihuiensis</name>
    <dbReference type="NCBI Taxonomy" id="1274359"/>
    <lineage>
        <taxon>Bacteria</taxon>
        <taxon>Pseudomonadati</taxon>
        <taxon>Pseudomonadota</taxon>
        <taxon>Gammaproteobacteria</taxon>
        <taxon>Pseudomonadales</taxon>
        <taxon>Pseudomonadaceae</taxon>
        <taxon>Pseudomonas</taxon>
    </lineage>
</organism>
<accession>A0A1H2L7Z6</accession>
<dbReference type="AlphaFoldDB" id="A0A1H2L7Z6"/>
<feature type="transmembrane region" description="Helical" evidence="1">
    <location>
        <begin position="165"/>
        <end position="184"/>
    </location>
</feature>
<protein>
    <submittedName>
        <fullName evidence="2">Uncharacterized protein</fullName>
    </submittedName>
</protein>
<keyword evidence="1" id="KW-0812">Transmembrane</keyword>
<keyword evidence="1" id="KW-1133">Transmembrane helix</keyword>
<feature type="transmembrane region" description="Helical" evidence="1">
    <location>
        <begin position="215"/>
        <end position="236"/>
    </location>
</feature>
<dbReference type="EMBL" id="LT629797">
    <property type="protein sequence ID" value="SDU76688.1"/>
    <property type="molecule type" value="Genomic_DNA"/>
</dbReference>
<dbReference type="Proteomes" id="UP000198675">
    <property type="component" value="Chromosome I"/>
</dbReference>
<keyword evidence="3" id="KW-1185">Reference proteome</keyword>
<reference evidence="3" key="1">
    <citation type="submission" date="2016-10" db="EMBL/GenBank/DDBJ databases">
        <authorList>
            <person name="Varghese N."/>
            <person name="Submissions S."/>
        </authorList>
    </citation>
    <scope>NUCLEOTIDE SEQUENCE [LARGE SCALE GENOMIC DNA]</scope>
    <source>
        <strain evidence="3">KCTC 32246</strain>
    </source>
</reference>
<dbReference type="RefSeq" id="WP_157719652.1">
    <property type="nucleotide sequence ID" value="NZ_LT629797.1"/>
</dbReference>
<evidence type="ECO:0000313" key="2">
    <source>
        <dbReference type="EMBL" id="SDU76688.1"/>
    </source>
</evidence>
<name>A0A1H2L7Z6_9PSED</name>
<evidence type="ECO:0000313" key="3">
    <source>
        <dbReference type="Proteomes" id="UP000198675"/>
    </source>
</evidence>
<keyword evidence="1" id="KW-0472">Membrane</keyword>